<feature type="compositionally biased region" description="Basic and acidic residues" evidence="1">
    <location>
        <begin position="344"/>
        <end position="353"/>
    </location>
</feature>
<dbReference type="OrthoDB" id="8860305at2759"/>
<keyword evidence="4" id="KW-1185">Reference proteome</keyword>
<dbReference type="GeneTree" id="ENSGT00530000063760"/>
<evidence type="ECO:0000313" key="4">
    <source>
        <dbReference type="Proteomes" id="UP000264800"/>
    </source>
</evidence>
<reference evidence="3" key="1">
    <citation type="submission" date="2025-08" db="UniProtKB">
        <authorList>
            <consortium name="Ensembl"/>
        </authorList>
    </citation>
    <scope>IDENTIFICATION</scope>
</reference>
<protein>
    <submittedName>
        <fullName evidence="3">Pleckstrin homology domain containing, family O member 2</fullName>
    </submittedName>
</protein>
<dbReference type="AlphaFoldDB" id="A0A3Q3FW89"/>
<sequence>MEDGTKEDPAQQKKAKFLSKAGWLKKSHGKLLASYKDRYIHVEKTEVVVYENEDLQNCLERFDLEKYDKCHELKSPFKKKHRLILIRSPKSGNKVHDVKFQTQSAEEKETWIKAISDCINRAKNKVFDEVKIDESINLEHVTRTRPKGNRNRRPPTRIHMKEVADVSSDGVLRLDLDLEDAVMPNGTHRANTNDTDKPKEEKPLLTVIEEDAQTEPEATTQKKAIKPPMPPTKEAKSKPAPEDEPNKDDSAEKKVLKPPMPPSKEVKPCATPAEEAAEDQKASVKKKTGPPPTPPNKPSPSSSLGNHPEILPSTPNSQAPTPPSKEKKPSKTAAELEQQVQDTADEKKEKEEDSGNETTEPALETEEAEELSREKALPPVEGDQLESATAEERASDEETSDNDQQEPAAPQRKSPSPPLTSKKTPEKSVAPATQNKEDPSAVTQPDEARDSTASDTVPLQAPEAHPDSEVPSVVVSCNDPLSDSLGLLCHLSGEKKKAEEKSVDSGQHSDDESEGSGCEDTLATSTAALRGSNVGLDVLDASDDSDNIQVSVNLRPSAEPQVRPNVFPCRRSHPFQKPPKPLNKPKSASICDLLSESTKCTQMEAESTPALKDHVTKLETEVALEMDKTSELLSKAQGGSRGEDVPEDLLAKALEKLKKADHVLREVKKLKLTKNSMNRMSW</sequence>
<dbReference type="SUPFAM" id="SSF50729">
    <property type="entry name" value="PH domain-like"/>
    <property type="match status" value="1"/>
</dbReference>
<feature type="compositionally biased region" description="Pro residues" evidence="1">
    <location>
        <begin position="289"/>
        <end position="298"/>
    </location>
</feature>
<feature type="compositionally biased region" description="Basic residues" evidence="1">
    <location>
        <begin position="143"/>
        <end position="158"/>
    </location>
</feature>
<proteinExistence type="predicted"/>
<dbReference type="CTD" id="80301"/>
<dbReference type="SMART" id="SM00233">
    <property type="entry name" value="PH"/>
    <property type="match status" value="1"/>
</dbReference>
<feature type="domain" description="PH" evidence="2">
    <location>
        <begin position="17"/>
        <end position="120"/>
    </location>
</feature>
<dbReference type="PANTHER" id="PTHR15871:SF2">
    <property type="entry name" value="PLECKSTRIN HOMOLOGY DOMAIN-CONTAINING FAMILY O MEMBER 2"/>
    <property type="match status" value="1"/>
</dbReference>
<reference evidence="3" key="2">
    <citation type="submission" date="2025-09" db="UniProtKB">
        <authorList>
            <consortium name="Ensembl"/>
        </authorList>
    </citation>
    <scope>IDENTIFICATION</scope>
</reference>
<dbReference type="InterPro" id="IPR011993">
    <property type="entry name" value="PH-like_dom_sf"/>
</dbReference>
<organism evidence="3 4">
    <name type="scientific">Kryptolebias marmoratus</name>
    <name type="common">Mangrove killifish</name>
    <name type="synonym">Rivulus marmoratus</name>
    <dbReference type="NCBI Taxonomy" id="37003"/>
    <lineage>
        <taxon>Eukaryota</taxon>
        <taxon>Metazoa</taxon>
        <taxon>Chordata</taxon>
        <taxon>Craniata</taxon>
        <taxon>Vertebrata</taxon>
        <taxon>Euteleostomi</taxon>
        <taxon>Actinopterygii</taxon>
        <taxon>Neopterygii</taxon>
        <taxon>Teleostei</taxon>
        <taxon>Neoteleostei</taxon>
        <taxon>Acanthomorphata</taxon>
        <taxon>Ovalentaria</taxon>
        <taxon>Atherinomorphae</taxon>
        <taxon>Cyprinodontiformes</taxon>
        <taxon>Rivulidae</taxon>
        <taxon>Kryptolebias</taxon>
    </lineage>
</organism>
<evidence type="ECO:0000259" key="2">
    <source>
        <dbReference type="PROSITE" id="PS50003"/>
    </source>
</evidence>
<accession>A0A3Q3FW89</accession>
<dbReference type="Proteomes" id="UP000264800">
    <property type="component" value="Unplaced"/>
</dbReference>
<dbReference type="PANTHER" id="PTHR15871">
    <property type="entry name" value="PH DOMAIN-CONTAINING PROTEIN"/>
    <property type="match status" value="1"/>
</dbReference>
<dbReference type="GO" id="GO:0071888">
    <property type="term" value="P:macrophage apoptotic process"/>
    <property type="evidence" value="ECO:0007669"/>
    <property type="project" value="TreeGrafter"/>
</dbReference>
<dbReference type="InterPro" id="IPR001849">
    <property type="entry name" value="PH_domain"/>
</dbReference>
<dbReference type="Pfam" id="PF00169">
    <property type="entry name" value="PH"/>
    <property type="match status" value="1"/>
</dbReference>
<evidence type="ECO:0000313" key="3">
    <source>
        <dbReference type="Ensembl" id="ENSKMAP00000016637.1"/>
    </source>
</evidence>
<dbReference type="RefSeq" id="XP_017275028.1">
    <property type="nucleotide sequence ID" value="XM_017419539.3"/>
</dbReference>
<feature type="compositionally biased region" description="Basic and acidic residues" evidence="1">
    <location>
        <begin position="494"/>
        <end position="510"/>
    </location>
</feature>
<dbReference type="Gene3D" id="2.30.29.30">
    <property type="entry name" value="Pleckstrin-homology domain (PH domain)/Phosphotyrosine-binding domain (PTB)"/>
    <property type="match status" value="1"/>
</dbReference>
<feature type="region of interest" description="Disordered" evidence="1">
    <location>
        <begin position="142"/>
        <end position="161"/>
    </location>
</feature>
<dbReference type="GeneID" id="108237843"/>
<evidence type="ECO:0000256" key="1">
    <source>
        <dbReference type="SAM" id="MobiDB-lite"/>
    </source>
</evidence>
<feature type="compositionally biased region" description="Acidic residues" evidence="1">
    <location>
        <begin position="394"/>
        <end position="404"/>
    </location>
</feature>
<feature type="region of interest" description="Disordered" evidence="1">
    <location>
        <begin position="209"/>
        <end position="479"/>
    </location>
</feature>
<name>A0A3Q3FW89_KRYMA</name>
<dbReference type="KEGG" id="kmr:108237843"/>
<dbReference type="Ensembl" id="ENSKMAT00000016870.1">
    <property type="protein sequence ID" value="ENSKMAP00000016637.1"/>
    <property type="gene ID" value="ENSKMAG00000012421.1"/>
</dbReference>
<feature type="region of interest" description="Disordered" evidence="1">
    <location>
        <begin position="494"/>
        <end position="532"/>
    </location>
</feature>
<dbReference type="InterPro" id="IPR043448">
    <property type="entry name" value="PKHO1/2"/>
</dbReference>
<dbReference type="OMA" id="MPPIKEA"/>
<dbReference type="PROSITE" id="PS50003">
    <property type="entry name" value="PH_DOMAIN"/>
    <property type="match status" value="1"/>
</dbReference>
<feature type="region of interest" description="Disordered" evidence="1">
    <location>
        <begin position="553"/>
        <end position="587"/>
    </location>
</feature>